<dbReference type="EMBL" id="JBANFI010000003">
    <property type="protein sequence ID" value="MFK7160555.1"/>
    <property type="molecule type" value="Genomic_DNA"/>
</dbReference>
<name>A0ABW8PWA3_9GAMM</name>
<dbReference type="PANTHER" id="PTHR34290">
    <property type="entry name" value="SI:CH73-390P7.2"/>
    <property type="match status" value="1"/>
</dbReference>
<proteinExistence type="predicted"/>
<organism evidence="1 2">
    <name type="scientific">Marinospirillum alkalitolerans</name>
    <dbReference type="NCBI Taxonomy" id="3123374"/>
    <lineage>
        <taxon>Bacteria</taxon>
        <taxon>Pseudomonadati</taxon>
        <taxon>Pseudomonadota</taxon>
        <taxon>Gammaproteobacteria</taxon>
        <taxon>Oceanospirillales</taxon>
        <taxon>Oceanospirillaceae</taxon>
        <taxon>Marinospirillum</taxon>
    </lineage>
</organism>
<dbReference type="InterPro" id="IPR044691">
    <property type="entry name" value="DCC1_Trx"/>
</dbReference>
<reference evidence="1 2" key="1">
    <citation type="submission" date="2024-02" db="EMBL/GenBank/DDBJ databases">
        <title>Marinospirillum sp. MEB 164 isolated from Lonar lake sediment.</title>
        <authorList>
            <person name="Joshi A."/>
            <person name="Thite S."/>
        </authorList>
    </citation>
    <scope>NUCLEOTIDE SEQUENCE [LARGE SCALE GENOMIC DNA]</scope>
    <source>
        <strain evidence="1 2">MEB164</strain>
    </source>
</reference>
<gene>
    <name evidence="1" type="ORF">V6U78_05840</name>
</gene>
<evidence type="ECO:0000313" key="1">
    <source>
        <dbReference type="EMBL" id="MFK7160555.1"/>
    </source>
</evidence>
<dbReference type="Pfam" id="PF04134">
    <property type="entry name" value="DCC1-like"/>
    <property type="match status" value="1"/>
</dbReference>
<protein>
    <submittedName>
        <fullName evidence="1">DUF393 domain-containing protein</fullName>
    </submittedName>
</protein>
<evidence type="ECO:0000313" key="2">
    <source>
        <dbReference type="Proteomes" id="UP001621714"/>
    </source>
</evidence>
<comment type="caution">
    <text evidence="1">The sequence shown here is derived from an EMBL/GenBank/DDBJ whole genome shotgun (WGS) entry which is preliminary data.</text>
</comment>
<dbReference type="PANTHER" id="PTHR34290:SF2">
    <property type="entry name" value="OS04G0668800 PROTEIN"/>
    <property type="match status" value="1"/>
</dbReference>
<dbReference type="InterPro" id="IPR007263">
    <property type="entry name" value="DCC1-like"/>
</dbReference>
<keyword evidence="2" id="KW-1185">Reference proteome</keyword>
<dbReference type="RefSeq" id="WP_405338378.1">
    <property type="nucleotide sequence ID" value="NZ_JBANFI010000003.1"/>
</dbReference>
<dbReference type="Proteomes" id="UP001621714">
    <property type="component" value="Unassembled WGS sequence"/>
</dbReference>
<accession>A0ABW8PWA3</accession>
<sequence>MPAAQLYYDASCGLCRREIDHLRPQLEPQVALVDISQADFVPPAGYTLEQLYRRIHFFDGQQMHIGYAASVAYWRAAGLKKTAWLLNLPLIRHVGHLVYELWARWRSRHLRCDL</sequence>